<reference evidence="1 2" key="1">
    <citation type="journal article" date="2018" name="Mol. Plant">
        <title>The genome of Artemisia annua provides insight into the evolution of Asteraceae family and artemisinin biosynthesis.</title>
        <authorList>
            <person name="Shen Q."/>
            <person name="Zhang L."/>
            <person name="Liao Z."/>
            <person name="Wang S."/>
            <person name="Yan T."/>
            <person name="Shi P."/>
            <person name="Liu M."/>
            <person name="Fu X."/>
            <person name="Pan Q."/>
            <person name="Wang Y."/>
            <person name="Lv Z."/>
            <person name="Lu X."/>
            <person name="Zhang F."/>
            <person name="Jiang W."/>
            <person name="Ma Y."/>
            <person name="Chen M."/>
            <person name="Hao X."/>
            <person name="Li L."/>
            <person name="Tang Y."/>
            <person name="Lv G."/>
            <person name="Zhou Y."/>
            <person name="Sun X."/>
            <person name="Brodelius P.E."/>
            <person name="Rose J.K.C."/>
            <person name="Tang K."/>
        </authorList>
    </citation>
    <scope>NUCLEOTIDE SEQUENCE [LARGE SCALE GENOMIC DNA]</scope>
    <source>
        <strain evidence="2">cv. Huhao1</strain>
        <tissue evidence="1">Leaf</tissue>
    </source>
</reference>
<sequence>MWVRFVIVGSRKERSLGFKVFLLTCTSLVPYLQVMKKTQYYLLDTSVVTPGTTVSELQFDIIQEKQFIVHDLKDDSYTLISCNNRAEKDTGKKNVKQVVEPKNGHSRVRKEKQCIMVPLILTVDAARKFTDLRIFCSHVYEFCKVSVFFPAF</sequence>
<gene>
    <name evidence="1" type="ORF">CTI12_AA603930</name>
</gene>
<dbReference type="EMBL" id="PKPP01019628">
    <property type="protein sequence ID" value="PWA35658.1"/>
    <property type="molecule type" value="Genomic_DNA"/>
</dbReference>
<evidence type="ECO:0000313" key="1">
    <source>
        <dbReference type="EMBL" id="PWA35658.1"/>
    </source>
</evidence>
<dbReference type="OrthoDB" id="341300at2759"/>
<accession>A0A2U1KG21</accession>
<keyword evidence="2" id="KW-1185">Reference proteome</keyword>
<organism evidence="1 2">
    <name type="scientific">Artemisia annua</name>
    <name type="common">Sweet wormwood</name>
    <dbReference type="NCBI Taxonomy" id="35608"/>
    <lineage>
        <taxon>Eukaryota</taxon>
        <taxon>Viridiplantae</taxon>
        <taxon>Streptophyta</taxon>
        <taxon>Embryophyta</taxon>
        <taxon>Tracheophyta</taxon>
        <taxon>Spermatophyta</taxon>
        <taxon>Magnoliopsida</taxon>
        <taxon>eudicotyledons</taxon>
        <taxon>Gunneridae</taxon>
        <taxon>Pentapetalae</taxon>
        <taxon>asterids</taxon>
        <taxon>campanulids</taxon>
        <taxon>Asterales</taxon>
        <taxon>Asteraceae</taxon>
        <taxon>Asteroideae</taxon>
        <taxon>Anthemideae</taxon>
        <taxon>Artemisiinae</taxon>
        <taxon>Artemisia</taxon>
    </lineage>
</organism>
<dbReference type="STRING" id="35608.A0A2U1KG21"/>
<dbReference type="AlphaFoldDB" id="A0A2U1KG21"/>
<name>A0A2U1KG21_ARTAN</name>
<protein>
    <submittedName>
        <fullName evidence="1">Uncharacterized protein</fullName>
    </submittedName>
</protein>
<proteinExistence type="predicted"/>
<dbReference type="Proteomes" id="UP000245207">
    <property type="component" value="Unassembled WGS sequence"/>
</dbReference>
<comment type="caution">
    <text evidence="1">The sequence shown here is derived from an EMBL/GenBank/DDBJ whole genome shotgun (WGS) entry which is preliminary data.</text>
</comment>
<evidence type="ECO:0000313" key="2">
    <source>
        <dbReference type="Proteomes" id="UP000245207"/>
    </source>
</evidence>